<evidence type="ECO:0000256" key="5">
    <source>
        <dbReference type="ARBA" id="ARBA00023014"/>
    </source>
</evidence>
<keyword evidence="7" id="KW-0238">DNA-binding</keyword>
<dbReference type="EMBL" id="CP032702">
    <property type="protein sequence ID" value="QDY43161.1"/>
    <property type="molecule type" value="Genomic_DNA"/>
</dbReference>
<evidence type="ECO:0000256" key="9">
    <source>
        <dbReference type="ARBA" id="ARBA00034078"/>
    </source>
</evidence>
<dbReference type="GO" id="GO:0051537">
    <property type="term" value="F:2 iron, 2 sulfur cluster binding"/>
    <property type="evidence" value="ECO:0007669"/>
    <property type="project" value="UniProtKB-KW"/>
</dbReference>
<sequence>MQLTSFTDYGLRALIYMATLPAGMQTNITEVTDTYGVSRNHMVKIINQLSRAGFVAATRGKNGGIRLGMDPEHIVIGDVVRKMEPLQLVNCEECAITPACRLRSVLNNAVQLFLKELDNYTLADLVQNNDSLYHILLSEPPVAIQNK</sequence>
<dbReference type="Gene3D" id="1.10.10.10">
    <property type="entry name" value="Winged helix-like DNA-binding domain superfamily/Winged helix DNA-binding domain"/>
    <property type="match status" value="1"/>
</dbReference>
<keyword evidence="4" id="KW-0408">Iron</keyword>
<keyword evidence="2" id="KW-0001">2Fe-2S</keyword>
<keyword evidence="12" id="KW-1185">Reference proteome</keyword>
<dbReference type="InterPro" id="IPR000944">
    <property type="entry name" value="Tscrpt_reg_Rrf2"/>
</dbReference>
<dbReference type="SUPFAM" id="SSF46785">
    <property type="entry name" value="Winged helix' DNA-binding domain"/>
    <property type="match status" value="1"/>
</dbReference>
<dbReference type="NCBIfam" id="TIGR00738">
    <property type="entry name" value="rrf2_super"/>
    <property type="match status" value="1"/>
</dbReference>
<dbReference type="Proteomes" id="UP000319411">
    <property type="component" value="Chromosome"/>
</dbReference>
<evidence type="ECO:0000313" key="11">
    <source>
        <dbReference type="EMBL" id="QDY43161.1"/>
    </source>
</evidence>
<evidence type="ECO:0000256" key="7">
    <source>
        <dbReference type="ARBA" id="ARBA00023125"/>
    </source>
</evidence>
<keyword evidence="8" id="KW-0804">Transcription</keyword>
<evidence type="ECO:0000256" key="3">
    <source>
        <dbReference type="ARBA" id="ARBA00022723"/>
    </source>
</evidence>
<dbReference type="NCBIfam" id="NF008240">
    <property type="entry name" value="PRK11014.1"/>
    <property type="match status" value="1"/>
</dbReference>
<organism evidence="11 12">
    <name type="scientific">Candidatus Pantoea soli</name>
    <dbReference type="NCBI Taxonomy" id="3098669"/>
    <lineage>
        <taxon>Bacteria</taxon>
        <taxon>Pseudomonadati</taxon>
        <taxon>Pseudomonadota</taxon>
        <taxon>Gammaproteobacteria</taxon>
        <taxon>Enterobacterales</taxon>
        <taxon>Erwiniaceae</taxon>
        <taxon>Pantoea</taxon>
    </lineage>
</organism>
<keyword evidence="6" id="KW-0805">Transcription regulation</keyword>
<evidence type="ECO:0000256" key="2">
    <source>
        <dbReference type="ARBA" id="ARBA00022714"/>
    </source>
</evidence>
<dbReference type="FunFam" id="1.10.10.10:FF:000105">
    <property type="entry name" value="HTH-type transcriptional repressor NsrR"/>
    <property type="match status" value="1"/>
</dbReference>
<accession>A0A518XG27</accession>
<dbReference type="GO" id="GO:0046872">
    <property type="term" value="F:metal ion binding"/>
    <property type="evidence" value="ECO:0007669"/>
    <property type="project" value="UniProtKB-KW"/>
</dbReference>
<dbReference type="Pfam" id="PF02082">
    <property type="entry name" value="Rrf2"/>
    <property type="match status" value="1"/>
</dbReference>
<evidence type="ECO:0000313" key="12">
    <source>
        <dbReference type="Proteomes" id="UP000319411"/>
    </source>
</evidence>
<evidence type="ECO:0000256" key="1">
    <source>
        <dbReference type="ARBA" id="ARBA00022491"/>
    </source>
</evidence>
<evidence type="ECO:0000256" key="6">
    <source>
        <dbReference type="ARBA" id="ARBA00023015"/>
    </source>
</evidence>
<dbReference type="GO" id="GO:0003700">
    <property type="term" value="F:DNA-binding transcription factor activity"/>
    <property type="evidence" value="ECO:0007669"/>
    <property type="project" value="TreeGrafter"/>
</dbReference>
<evidence type="ECO:0000256" key="8">
    <source>
        <dbReference type="ARBA" id="ARBA00023163"/>
    </source>
</evidence>
<name>A0A518XG27_9GAMM</name>
<dbReference type="GO" id="GO:0003677">
    <property type="term" value="F:DNA binding"/>
    <property type="evidence" value="ECO:0007669"/>
    <property type="project" value="UniProtKB-KW"/>
</dbReference>
<reference evidence="11 12" key="1">
    <citation type="submission" date="2018-10" db="EMBL/GenBank/DDBJ databases">
        <title>Genome Sequencing of Pantoea dispersa DSM 32899.</title>
        <authorList>
            <person name="Nawrath M."/>
            <person name="Ottenheim C."/>
            <person name="Wilm A."/>
            <person name="Zimmermann W."/>
            <person name="Wu J.C."/>
        </authorList>
    </citation>
    <scope>NUCLEOTIDE SEQUENCE [LARGE SCALE GENOMIC DNA]</scope>
    <source>
        <strain evidence="11 12">DSM 32899</strain>
    </source>
</reference>
<protein>
    <recommendedName>
        <fullName evidence="10">HTH-type transcriptional repressor NsrR</fullName>
    </recommendedName>
</protein>
<dbReference type="PANTHER" id="PTHR33221">
    <property type="entry name" value="WINGED HELIX-TURN-HELIX TRANSCRIPTIONAL REGULATOR, RRF2 FAMILY"/>
    <property type="match status" value="1"/>
</dbReference>
<dbReference type="InterPro" id="IPR036390">
    <property type="entry name" value="WH_DNA-bd_sf"/>
</dbReference>
<dbReference type="InterPro" id="IPR036388">
    <property type="entry name" value="WH-like_DNA-bd_sf"/>
</dbReference>
<dbReference type="PROSITE" id="PS51197">
    <property type="entry name" value="HTH_RRF2_2"/>
    <property type="match status" value="1"/>
</dbReference>
<comment type="cofactor">
    <cofactor evidence="9">
        <name>[2Fe-2S] cluster</name>
        <dbReference type="ChEBI" id="CHEBI:190135"/>
    </cofactor>
</comment>
<keyword evidence="3" id="KW-0479">Metal-binding</keyword>
<gene>
    <name evidence="11" type="primary">nsrR</name>
    <name evidence="11" type="ORF">D8B20_15325</name>
</gene>
<dbReference type="KEGG" id="pdis:D8B20_15325"/>
<keyword evidence="5" id="KW-0411">Iron-sulfur</keyword>
<evidence type="ECO:0000256" key="4">
    <source>
        <dbReference type="ARBA" id="ARBA00023004"/>
    </source>
</evidence>
<evidence type="ECO:0000256" key="10">
    <source>
        <dbReference type="ARBA" id="ARBA00074698"/>
    </source>
</evidence>
<dbReference type="PANTHER" id="PTHR33221:SF4">
    <property type="entry name" value="HTH-TYPE TRANSCRIPTIONAL REPRESSOR NSRR"/>
    <property type="match status" value="1"/>
</dbReference>
<keyword evidence="1" id="KW-0678">Repressor</keyword>
<dbReference type="RefSeq" id="WP_145889651.1">
    <property type="nucleotide sequence ID" value="NZ_CP032702.1"/>
</dbReference>
<dbReference type="OrthoDB" id="9795923at2"/>
<dbReference type="AlphaFoldDB" id="A0A518XG27"/>
<dbReference type="GO" id="GO:0005829">
    <property type="term" value="C:cytosol"/>
    <property type="evidence" value="ECO:0007669"/>
    <property type="project" value="TreeGrafter"/>
</dbReference>
<proteinExistence type="predicted"/>